<keyword evidence="1" id="KW-1133">Transmembrane helix</keyword>
<evidence type="ECO:0000313" key="2">
    <source>
        <dbReference type="EMBL" id="MEQ2253510.1"/>
    </source>
</evidence>
<protein>
    <submittedName>
        <fullName evidence="2">Uncharacterized protein</fullName>
    </submittedName>
</protein>
<name>A0ABV0V863_9TELE</name>
<dbReference type="EMBL" id="JAHRIQ010098166">
    <property type="protein sequence ID" value="MEQ2253510.1"/>
    <property type="molecule type" value="Genomic_DNA"/>
</dbReference>
<evidence type="ECO:0000256" key="1">
    <source>
        <dbReference type="SAM" id="Phobius"/>
    </source>
</evidence>
<keyword evidence="3" id="KW-1185">Reference proteome</keyword>
<feature type="transmembrane region" description="Helical" evidence="1">
    <location>
        <begin position="92"/>
        <end position="109"/>
    </location>
</feature>
<sequence length="110" mass="12025">MHMLQFSFSAGLSPTHSSHQFIAPIHQHFFQVSPLIFLYNLFLHAPLPFLSHSSLLPFILTAVCPFSVLAALKHLALISGMTGSLLVSSSSNTYFTCSLPLFISVLFSTG</sequence>
<accession>A0ABV0V863</accession>
<keyword evidence="1" id="KW-0472">Membrane</keyword>
<gene>
    <name evidence="2" type="ORF">ILYODFUR_032930</name>
</gene>
<reference evidence="2 3" key="1">
    <citation type="submission" date="2021-06" db="EMBL/GenBank/DDBJ databases">
        <authorList>
            <person name="Palmer J.M."/>
        </authorList>
    </citation>
    <scope>NUCLEOTIDE SEQUENCE [LARGE SCALE GENOMIC DNA]</scope>
    <source>
        <strain evidence="3">if_2019</strain>
        <tissue evidence="2">Muscle</tissue>
    </source>
</reference>
<evidence type="ECO:0000313" key="3">
    <source>
        <dbReference type="Proteomes" id="UP001482620"/>
    </source>
</evidence>
<dbReference type="Proteomes" id="UP001482620">
    <property type="component" value="Unassembled WGS sequence"/>
</dbReference>
<proteinExistence type="predicted"/>
<comment type="caution">
    <text evidence="2">The sequence shown here is derived from an EMBL/GenBank/DDBJ whole genome shotgun (WGS) entry which is preliminary data.</text>
</comment>
<feature type="transmembrane region" description="Helical" evidence="1">
    <location>
        <begin position="55"/>
        <end position="72"/>
    </location>
</feature>
<feature type="transmembrane region" description="Helical" evidence="1">
    <location>
        <begin position="27"/>
        <end position="43"/>
    </location>
</feature>
<keyword evidence="1" id="KW-0812">Transmembrane</keyword>
<organism evidence="2 3">
    <name type="scientific">Ilyodon furcidens</name>
    <name type="common">goldbreast splitfin</name>
    <dbReference type="NCBI Taxonomy" id="33524"/>
    <lineage>
        <taxon>Eukaryota</taxon>
        <taxon>Metazoa</taxon>
        <taxon>Chordata</taxon>
        <taxon>Craniata</taxon>
        <taxon>Vertebrata</taxon>
        <taxon>Euteleostomi</taxon>
        <taxon>Actinopterygii</taxon>
        <taxon>Neopterygii</taxon>
        <taxon>Teleostei</taxon>
        <taxon>Neoteleostei</taxon>
        <taxon>Acanthomorphata</taxon>
        <taxon>Ovalentaria</taxon>
        <taxon>Atherinomorphae</taxon>
        <taxon>Cyprinodontiformes</taxon>
        <taxon>Goodeidae</taxon>
        <taxon>Ilyodon</taxon>
    </lineage>
</organism>